<feature type="transmembrane region" description="Helical" evidence="8">
    <location>
        <begin position="465"/>
        <end position="487"/>
    </location>
</feature>
<evidence type="ECO:0000313" key="11">
    <source>
        <dbReference type="Proteomes" id="UP000677803"/>
    </source>
</evidence>
<feature type="chain" id="PRO_5035766280" evidence="9">
    <location>
        <begin position="37"/>
        <end position="871"/>
    </location>
</feature>
<dbReference type="GO" id="GO:0016324">
    <property type="term" value="C:apical plasma membrane"/>
    <property type="evidence" value="ECO:0007669"/>
    <property type="project" value="TreeGrafter"/>
</dbReference>
<dbReference type="GO" id="GO:0031528">
    <property type="term" value="C:microvillus membrane"/>
    <property type="evidence" value="ECO:0007669"/>
    <property type="project" value="UniProtKB-SubCell"/>
</dbReference>
<dbReference type="PANTHER" id="PTHR22730:SF4">
    <property type="entry name" value="PROMININ-1-A-LIKE"/>
    <property type="match status" value="1"/>
</dbReference>
<evidence type="ECO:0000256" key="1">
    <source>
        <dbReference type="ARBA" id="ARBA00004475"/>
    </source>
</evidence>
<evidence type="ECO:0000256" key="3">
    <source>
        <dbReference type="ARBA" id="ARBA00022692"/>
    </source>
</evidence>
<name>A0A8S4BVF0_9TELE</name>
<accession>A0A8S4BVF0</accession>
<keyword evidence="7" id="KW-0175">Coiled coil</keyword>
<organism evidence="10 11">
    <name type="scientific">Menidia menidia</name>
    <name type="common">Atlantic silverside</name>
    <dbReference type="NCBI Taxonomy" id="238744"/>
    <lineage>
        <taxon>Eukaryota</taxon>
        <taxon>Metazoa</taxon>
        <taxon>Chordata</taxon>
        <taxon>Craniata</taxon>
        <taxon>Vertebrata</taxon>
        <taxon>Euteleostomi</taxon>
        <taxon>Actinopterygii</taxon>
        <taxon>Neopterygii</taxon>
        <taxon>Teleostei</taxon>
        <taxon>Neoteleostei</taxon>
        <taxon>Acanthomorphata</taxon>
        <taxon>Ovalentaria</taxon>
        <taxon>Atherinomorphae</taxon>
        <taxon>Atheriniformes</taxon>
        <taxon>Atherinopsidae</taxon>
        <taxon>Menidiinae</taxon>
        <taxon>Menidia</taxon>
    </lineage>
</organism>
<dbReference type="PANTHER" id="PTHR22730">
    <property type="entry name" value="PROMININ PROM PROTEIN"/>
    <property type="match status" value="1"/>
</dbReference>
<feature type="transmembrane region" description="Helical" evidence="8">
    <location>
        <begin position="807"/>
        <end position="827"/>
    </location>
</feature>
<dbReference type="AlphaFoldDB" id="A0A8S4BVF0"/>
<gene>
    <name evidence="10" type="ORF">MMEN_LOCUS20660</name>
</gene>
<keyword evidence="4 8" id="KW-1133">Transmembrane helix</keyword>
<keyword evidence="3 8" id="KW-0812">Transmembrane</keyword>
<evidence type="ECO:0000256" key="6">
    <source>
        <dbReference type="ARBA" id="ARBA00023180"/>
    </source>
</evidence>
<reference evidence="10" key="1">
    <citation type="submission" date="2021-05" db="EMBL/GenBank/DDBJ databases">
        <authorList>
            <person name="Tigano A."/>
        </authorList>
    </citation>
    <scope>NUCLEOTIDE SEQUENCE</scope>
</reference>
<proteinExistence type="inferred from homology"/>
<feature type="transmembrane region" description="Helical" evidence="8">
    <location>
        <begin position="118"/>
        <end position="148"/>
    </location>
</feature>
<dbReference type="Proteomes" id="UP000677803">
    <property type="component" value="Unassembled WGS sequence"/>
</dbReference>
<keyword evidence="11" id="KW-1185">Reference proteome</keyword>
<evidence type="ECO:0000256" key="8">
    <source>
        <dbReference type="SAM" id="Phobius"/>
    </source>
</evidence>
<evidence type="ECO:0000256" key="2">
    <source>
        <dbReference type="ARBA" id="ARBA00006058"/>
    </source>
</evidence>
<dbReference type="EMBL" id="CAJRST010039999">
    <property type="protein sequence ID" value="CAG6017251.1"/>
    <property type="molecule type" value="Genomic_DNA"/>
</dbReference>
<dbReference type="Pfam" id="PF05478">
    <property type="entry name" value="Prominin"/>
    <property type="match status" value="2"/>
</dbReference>
<sequence>MVNAGLCEIGRSRRWRGRAGLFRSALAVMLLGLGLAQTVHQQDSCSASQSPQNLTQPQYKAAAKEDPGVGFLSAFVQSFLGTVQPKPLPSDLLLKIIAGPVNTLSDKEFIKKVLVHEIGFLVCVAIGVLYIVLMPVVCIFLACCRCCGNCGGKMYQKQTASIHCLRRTLYFGTFATTIIILAGNICMFRSNEAFKMSMDRSPVELKNTLSNIHTFFTAVPKAIRMIFFVLYVVHFDTWVLPRLQQVDHVVDESYRTVNQVNGNLDAIGALLGAAIQQHFRGTLDPALHSVRRLNQEISNISVQLDKLNSSLVQLQSSSDRLQANVTAVKNQINQTLTNPSCLGCSNRTAELEKLTLDTTITFPSLREFQSAVDKVTEMNLQTKIDEVNQYFRNIPQTVTNDTKDVVQKSKQALDDIKKQISGVSNESLLTALSTVSESLNQVQKDIDEYLPLVERAENIRWSVCVALSCAVLLVVLCNCLGLILGPLGLSPKADPKKRSCTANCGGTFLMMGAGFSFLFSWLLMILVLLLFLLGGNVYALVCRPWNNGQLLKFLDSPGVIENLITLLPQNIKFSQLYSDCEKDQPLWTTLHLHESINIEDLLNVSKYTEQIQKEFESTDITLSSFTLLSTEVKNQLGNISAKILNFDATTLTQQMNNVSKINLNTTADEIETFSNYQNQEIKEELHNEAVALRRIQADIETLIFPELQNLNLTLRSLGWTAEMLNGTVGEVLGRVGAAQDFLNTNTTLIVRTESRSFLDCQLDYFTAYADWAILALTQQVGRCRPVAGAVDSAEVILCSNLVESLNAFWFGLGWCMVFFIPSIIFSIKLAKYYRRMKYSDYDGMPSTSPQVCVSNNHIIMNHFPRAQMKMP</sequence>
<evidence type="ECO:0000256" key="4">
    <source>
        <dbReference type="ARBA" id="ARBA00022989"/>
    </source>
</evidence>
<dbReference type="GO" id="GO:0071914">
    <property type="term" value="C:prominosome"/>
    <property type="evidence" value="ECO:0007669"/>
    <property type="project" value="TreeGrafter"/>
</dbReference>
<dbReference type="OrthoDB" id="6229420at2759"/>
<keyword evidence="9" id="KW-0732">Signal</keyword>
<evidence type="ECO:0000256" key="5">
    <source>
        <dbReference type="ARBA" id="ARBA00023136"/>
    </source>
</evidence>
<evidence type="ECO:0000256" key="9">
    <source>
        <dbReference type="SAM" id="SignalP"/>
    </source>
</evidence>
<dbReference type="GO" id="GO:0009986">
    <property type="term" value="C:cell surface"/>
    <property type="evidence" value="ECO:0007669"/>
    <property type="project" value="TreeGrafter"/>
</dbReference>
<evidence type="ECO:0000256" key="7">
    <source>
        <dbReference type="SAM" id="Coils"/>
    </source>
</evidence>
<protein>
    <submittedName>
        <fullName evidence="10">(Atlantic silverside) hypothetical protein</fullName>
    </submittedName>
</protein>
<comment type="similarity">
    <text evidence="2">Belongs to the prominin family.</text>
</comment>
<feature type="transmembrane region" description="Helical" evidence="8">
    <location>
        <begin position="508"/>
        <end position="533"/>
    </location>
</feature>
<dbReference type="GO" id="GO:0005929">
    <property type="term" value="C:cilium"/>
    <property type="evidence" value="ECO:0007669"/>
    <property type="project" value="TreeGrafter"/>
</dbReference>
<feature type="coiled-coil region" evidence="7">
    <location>
        <begin position="290"/>
        <end position="331"/>
    </location>
</feature>
<comment type="subcellular location">
    <subcellularLocation>
        <location evidence="1">Cell projection</location>
        <location evidence="1">Microvillus membrane</location>
        <topology evidence="1">Multi-pass membrane protein</topology>
    </subcellularLocation>
</comment>
<feature type="transmembrane region" description="Helical" evidence="8">
    <location>
        <begin position="169"/>
        <end position="190"/>
    </location>
</feature>
<keyword evidence="5 8" id="KW-0472">Membrane</keyword>
<comment type="caution">
    <text evidence="10">The sequence shown here is derived from an EMBL/GenBank/DDBJ whole genome shotgun (WGS) entry which is preliminary data.</text>
</comment>
<feature type="signal peptide" evidence="9">
    <location>
        <begin position="1"/>
        <end position="36"/>
    </location>
</feature>
<evidence type="ECO:0000313" key="10">
    <source>
        <dbReference type="EMBL" id="CAG6017251.1"/>
    </source>
</evidence>
<dbReference type="GO" id="GO:0015485">
    <property type="term" value="F:cholesterol binding"/>
    <property type="evidence" value="ECO:0007669"/>
    <property type="project" value="TreeGrafter"/>
</dbReference>
<keyword evidence="6" id="KW-0325">Glycoprotein</keyword>
<dbReference type="InterPro" id="IPR008795">
    <property type="entry name" value="Prominin"/>
</dbReference>